<gene>
    <name evidence="4" type="ORF">E6H00_01385</name>
</gene>
<comment type="similarity">
    <text evidence="1">Belongs to the AB hydrolase superfamily. AB hydrolase 2 family.</text>
</comment>
<name>A0A537KC39_9BACT</name>
<dbReference type="InterPro" id="IPR003140">
    <property type="entry name" value="PLipase/COase/thioEstase"/>
</dbReference>
<dbReference type="InterPro" id="IPR029058">
    <property type="entry name" value="AB_hydrolase_fold"/>
</dbReference>
<feature type="domain" description="Phospholipase/carboxylesterase/thioesterase" evidence="3">
    <location>
        <begin position="12"/>
        <end position="211"/>
    </location>
</feature>
<evidence type="ECO:0000313" key="4">
    <source>
        <dbReference type="EMBL" id="TMI93335.1"/>
    </source>
</evidence>
<evidence type="ECO:0000313" key="5">
    <source>
        <dbReference type="Proteomes" id="UP000318509"/>
    </source>
</evidence>
<dbReference type="PANTHER" id="PTHR10655">
    <property type="entry name" value="LYSOPHOSPHOLIPASE-RELATED"/>
    <property type="match status" value="1"/>
</dbReference>
<evidence type="ECO:0000256" key="2">
    <source>
        <dbReference type="ARBA" id="ARBA00022801"/>
    </source>
</evidence>
<evidence type="ECO:0000256" key="1">
    <source>
        <dbReference type="ARBA" id="ARBA00006499"/>
    </source>
</evidence>
<dbReference type="EMBL" id="VBAK01000030">
    <property type="protein sequence ID" value="TMI93335.1"/>
    <property type="molecule type" value="Genomic_DNA"/>
</dbReference>
<proteinExistence type="inferred from homology"/>
<dbReference type="SUPFAM" id="SSF53474">
    <property type="entry name" value="alpha/beta-Hydrolases"/>
    <property type="match status" value="1"/>
</dbReference>
<protein>
    <submittedName>
        <fullName evidence="4">Phospholipase</fullName>
    </submittedName>
</protein>
<keyword evidence="2" id="KW-0378">Hydrolase</keyword>
<dbReference type="PANTHER" id="PTHR10655:SF17">
    <property type="entry name" value="LYSOPHOSPHOLIPASE-LIKE PROTEIN 1"/>
    <property type="match status" value="1"/>
</dbReference>
<organism evidence="4 5">
    <name type="scientific">Candidatus Segetimicrobium genomatis</name>
    <dbReference type="NCBI Taxonomy" id="2569760"/>
    <lineage>
        <taxon>Bacteria</taxon>
        <taxon>Bacillati</taxon>
        <taxon>Candidatus Sysuimicrobiota</taxon>
        <taxon>Candidatus Sysuimicrobiia</taxon>
        <taxon>Candidatus Sysuimicrobiales</taxon>
        <taxon>Candidatus Segetimicrobiaceae</taxon>
        <taxon>Candidatus Segetimicrobium</taxon>
    </lineage>
</organism>
<sequence length="224" mass="24436">MSKVRPDSLEHRVRPAASDPEGLLVLFHGRGADENDLYPLLDILDPERRLLGVTPRGPLSMPPGGAHWYAVRRVGYPDPETFLSTYRRAGRWLDTLAKETGIPLERTVLGGFSQGAVMSYALGLGAGRPRPAAIIALSGFIPTVEGFELDLSRPLPPVAIGHGTADSVISVDFARRARRLLEQPGAGVLYRESPLPHAVDPAFLAEIVPWIRRIREEAADRAGR</sequence>
<evidence type="ECO:0000259" key="3">
    <source>
        <dbReference type="Pfam" id="PF02230"/>
    </source>
</evidence>
<accession>A0A537KC39</accession>
<dbReference type="Proteomes" id="UP000318509">
    <property type="component" value="Unassembled WGS sequence"/>
</dbReference>
<dbReference type="Gene3D" id="3.40.50.1820">
    <property type="entry name" value="alpha/beta hydrolase"/>
    <property type="match status" value="1"/>
</dbReference>
<dbReference type="GO" id="GO:0016787">
    <property type="term" value="F:hydrolase activity"/>
    <property type="evidence" value="ECO:0007669"/>
    <property type="project" value="UniProtKB-KW"/>
</dbReference>
<dbReference type="InterPro" id="IPR050565">
    <property type="entry name" value="LYPA1-2/EST-like"/>
</dbReference>
<dbReference type="AlphaFoldDB" id="A0A537KC39"/>
<reference evidence="4 5" key="1">
    <citation type="journal article" date="2019" name="Nat. Microbiol.">
        <title>Mediterranean grassland soil C-N compound turnover is dependent on rainfall and depth, and is mediated by genomically divergent microorganisms.</title>
        <authorList>
            <person name="Diamond S."/>
            <person name="Andeer P.F."/>
            <person name="Li Z."/>
            <person name="Crits-Christoph A."/>
            <person name="Burstein D."/>
            <person name="Anantharaman K."/>
            <person name="Lane K.R."/>
            <person name="Thomas B.C."/>
            <person name="Pan C."/>
            <person name="Northen T.R."/>
            <person name="Banfield J.F."/>
        </authorList>
    </citation>
    <scope>NUCLEOTIDE SEQUENCE [LARGE SCALE GENOMIC DNA]</scope>
    <source>
        <strain evidence="4">NP_3</strain>
    </source>
</reference>
<dbReference type="Pfam" id="PF02230">
    <property type="entry name" value="Abhydrolase_2"/>
    <property type="match status" value="1"/>
</dbReference>
<comment type="caution">
    <text evidence="4">The sequence shown here is derived from an EMBL/GenBank/DDBJ whole genome shotgun (WGS) entry which is preliminary data.</text>
</comment>